<dbReference type="EMBL" id="KZ110593">
    <property type="protein sequence ID" value="OSX65575.1"/>
    <property type="molecule type" value="Genomic_DNA"/>
</dbReference>
<dbReference type="OrthoDB" id="442947at2759"/>
<dbReference type="Pfam" id="PF00013">
    <property type="entry name" value="KH_1"/>
    <property type="match status" value="3"/>
</dbReference>
<evidence type="ECO:0000256" key="1">
    <source>
        <dbReference type="ARBA" id="ARBA00022737"/>
    </source>
</evidence>
<feature type="region of interest" description="Disordered" evidence="3">
    <location>
        <begin position="223"/>
        <end position="259"/>
    </location>
</feature>
<dbReference type="InterPro" id="IPR004087">
    <property type="entry name" value="KH_dom"/>
</dbReference>
<feature type="compositionally biased region" description="Low complexity" evidence="3">
    <location>
        <begin position="39"/>
        <end position="57"/>
    </location>
</feature>
<dbReference type="Proteomes" id="UP000194127">
    <property type="component" value="Unassembled WGS sequence"/>
</dbReference>
<feature type="domain" description="K Homology" evidence="4">
    <location>
        <begin position="261"/>
        <end position="344"/>
    </location>
</feature>
<keyword evidence="6" id="KW-1185">Reference proteome</keyword>
<evidence type="ECO:0000313" key="6">
    <source>
        <dbReference type="Proteomes" id="UP000194127"/>
    </source>
</evidence>
<dbReference type="PANTHER" id="PTHR10288">
    <property type="entry name" value="KH DOMAIN CONTAINING RNA BINDING PROTEIN"/>
    <property type="match status" value="1"/>
</dbReference>
<sequence>MSEVPADTAASTPSPTRPSEKAADGEQSGDVQVKREDSGSATTSAAPSSSAGPTAPPAANIHMRCLIVTQDASIIIGKAGSHVNEIREKSGARVMVSESIPGNPERILNVSGPLDAVSKAFGLIVRRINDEPFDKPSVPGSRAVTIKFMIPNSRMGSVIGKGGTKIKEIQDASGARLNASEGMLPGSTERVLSVSGVADAIHIATYYIGNILIEANERMPSYNNSSYRPSSYSRRPPNTGSSYVPGYSNPYAGGSQGAPQQLQTQQIYIPNDLVGCIIGKGGTKINEIRHMSASQIKIMEPGAVGVGMNGAPAPAGGEGERLVVITGQPANIQMAVQLLYHRLEQEKQKQLRAQQSPIA</sequence>
<gene>
    <name evidence="5" type="ORF">POSPLADRAFT_1136069</name>
</gene>
<dbReference type="SUPFAM" id="SSF54791">
    <property type="entry name" value="Eukaryotic type KH-domain (KH-domain type I)"/>
    <property type="match status" value="3"/>
</dbReference>
<dbReference type="InterPro" id="IPR036612">
    <property type="entry name" value="KH_dom_type_1_sf"/>
</dbReference>
<organism evidence="5 6">
    <name type="scientific">Postia placenta MAD-698-R-SB12</name>
    <dbReference type="NCBI Taxonomy" id="670580"/>
    <lineage>
        <taxon>Eukaryota</taxon>
        <taxon>Fungi</taxon>
        <taxon>Dikarya</taxon>
        <taxon>Basidiomycota</taxon>
        <taxon>Agaricomycotina</taxon>
        <taxon>Agaricomycetes</taxon>
        <taxon>Polyporales</taxon>
        <taxon>Adustoporiaceae</taxon>
        <taxon>Rhodonia</taxon>
    </lineage>
</organism>
<dbReference type="AlphaFoldDB" id="A0A1X6NAA1"/>
<feature type="domain" description="K Homology" evidence="4">
    <location>
        <begin position="59"/>
        <end position="129"/>
    </location>
</feature>
<protein>
    <recommendedName>
        <fullName evidence="4">K Homology domain-containing protein</fullName>
    </recommendedName>
</protein>
<evidence type="ECO:0000259" key="4">
    <source>
        <dbReference type="SMART" id="SM00322"/>
    </source>
</evidence>
<evidence type="ECO:0000313" key="5">
    <source>
        <dbReference type="EMBL" id="OSX65575.1"/>
    </source>
</evidence>
<accession>A0A1X6NAA1</accession>
<proteinExistence type="predicted"/>
<name>A0A1X6NAA1_9APHY</name>
<feature type="region of interest" description="Disordered" evidence="3">
    <location>
        <begin position="1"/>
        <end position="57"/>
    </location>
</feature>
<dbReference type="PROSITE" id="PS50084">
    <property type="entry name" value="KH_TYPE_1"/>
    <property type="match status" value="3"/>
</dbReference>
<dbReference type="RefSeq" id="XP_024342369.1">
    <property type="nucleotide sequence ID" value="XM_024484640.1"/>
</dbReference>
<dbReference type="Gene3D" id="3.30.1370.10">
    <property type="entry name" value="K Homology domain, type 1"/>
    <property type="match status" value="3"/>
</dbReference>
<dbReference type="STRING" id="670580.A0A1X6NAA1"/>
<keyword evidence="2" id="KW-0694">RNA-binding</keyword>
<reference evidence="5 6" key="1">
    <citation type="submission" date="2017-04" db="EMBL/GenBank/DDBJ databases">
        <title>Genome Sequence of the Model Brown-Rot Fungus Postia placenta SB12.</title>
        <authorList>
            <consortium name="DOE Joint Genome Institute"/>
            <person name="Gaskell J."/>
            <person name="Kersten P."/>
            <person name="Larrondo L.F."/>
            <person name="Canessa P."/>
            <person name="Martinez D."/>
            <person name="Hibbett D."/>
            <person name="Schmoll M."/>
            <person name="Kubicek C.P."/>
            <person name="Martinez A.T."/>
            <person name="Yadav J."/>
            <person name="Master E."/>
            <person name="Magnuson J.K."/>
            <person name="James T."/>
            <person name="Yaver D."/>
            <person name="Berka R."/>
            <person name="Labutti K."/>
            <person name="Lipzen A."/>
            <person name="Aerts A."/>
            <person name="Barry K."/>
            <person name="Henrissat B."/>
            <person name="Blanchette R."/>
            <person name="Grigoriev I."/>
            <person name="Cullen D."/>
        </authorList>
    </citation>
    <scope>NUCLEOTIDE SEQUENCE [LARGE SCALE GENOMIC DNA]</scope>
    <source>
        <strain evidence="5 6">MAD-698-R-SB12</strain>
    </source>
</reference>
<dbReference type="GO" id="GO:0003723">
    <property type="term" value="F:RNA binding"/>
    <property type="evidence" value="ECO:0007669"/>
    <property type="project" value="UniProtKB-UniRule"/>
</dbReference>
<feature type="domain" description="K Homology" evidence="4">
    <location>
        <begin position="142"/>
        <end position="213"/>
    </location>
</feature>
<evidence type="ECO:0000256" key="2">
    <source>
        <dbReference type="PROSITE-ProRule" id="PRU00117"/>
    </source>
</evidence>
<dbReference type="SMART" id="SM00322">
    <property type="entry name" value="KH"/>
    <property type="match status" value="3"/>
</dbReference>
<keyword evidence="1" id="KW-0677">Repeat</keyword>
<feature type="compositionally biased region" description="Low complexity" evidence="3">
    <location>
        <begin position="223"/>
        <end position="238"/>
    </location>
</feature>
<evidence type="ECO:0000256" key="3">
    <source>
        <dbReference type="SAM" id="MobiDB-lite"/>
    </source>
</evidence>
<dbReference type="GeneID" id="36329589"/>
<dbReference type="InterPro" id="IPR004088">
    <property type="entry name" value="KH_dom_type_1"/>
</dbReference>